<sequence>MSFISLFSPTLVRQTLIKAGDNRFKTQREHWLFMTLIKRSLIKYLELGLVSNSDKAELLSKISASTSISKKRTEVVLKKEEPQPKVNKPALPPHLPLQYLKKKHDNRRSILFY</sequence>
<accession>A0ABR7UYR9</accession>
<evidence type="ECO:0000313" key="2">
    <source>
        <dbReference type="Proteomes" id="UP001166021"/>
    </source>
</evidence>
<dbReference type="RefSeq" id="WP_188241736.1">
    <property type="nucleotide sequence ID" value="NZ_JABTCF010000001.1"/>
</dbReference>
<name>A0ABR7UYR9_9FLAO</name>
<protein>
    <submittedName>
        <fullName evidence="1">Uncharacterized protein</fullName>
    </submittedName>
</protein>
<comment type="caution">
    <text evidence="1">The sequence shown here is derived from an EMBL/GenBank/DDBJ whole genome shotgun (WGS) entry which is preliminary data.</text>
</comment>
<proteinExistence type="predicted"/>
<keyword evidence="2" id="KW-1185">Reference proteome</keyword>
<evidence type="ECO:0000313" key="1">
    <source>
        <dbReference type="EMBL" id="MBD0776166.1"/>
    </source>
</evidence>
<dbReference type="Proteomes" id="UP001166021">
    <property type="component" value="Unassembled WGS sequence"/>
</dbReference>
<gene>
    <name evidence="1" type="ORF">HPE56_00025</name>
</gene>
<organism evidence="1 2">
    <name type="scientific">Maribacter aquimaris</name>
    <dbReference type="NCBI Taxonomy" id="2737171"/>
    <lineage>
        <taxon>Bacteria</taxon>
        <taxon>Pseudomonadati</taxon>
        <taxon>Bacteroidota</taxon>
        <taxon>Flavobacteriia</taxon>
        <taxon>Flavobacteriales</taxon>
        <taxon>Flavobacteriaceae</taxon>
        <taxon>Maribacter</taxon>
    </lineage>
</organism>
<dbReference type="EMBL" id="JABTCF010000001">
    <property type="protein sequence ID" value="MBD0776166.1"/>
    <property type="molecule type" value="Genomic_DNA"/>
</dbReference>
<reference evidence="1" key="1">
    <citation type="submission" date="2020-05" db="EMBL/GenBank/DDBJ databases">
        <title>The draft genome sequence of Maribacter sp. ANRC-HE7.</title>
        <authorList>
            <person name="Mu L."/>
        </authorList>
    </citation>
    <scope>NUCLEOTIDE SEQUENCE</scope>
    <source>
        <strain evidence="1">ANRC-HE7</strain>
    </source>
</reference>